<proteinExistence type="inferred from homology"/>
<evidence type="ECO:0000313" key="4">
    <source>
        <dbReference type="EMBL" id="PIN01882.1"/>
    </source>
</evidence>
<accession>A0A2G9G9I3</accession>
<evidence type="ECO:0000256" key="3">
    <source>
        <dbReference type="SAM" id="MobiDB-lite"/>
    </source>
</evidence>
<comment type="caution">
    <text evidence="4">The sequence shown here is derived from an EMBL/GenBank/DDBJ whole genome shotgun (WGS) entry which is preliminary data.</text>
</comment>
<dbReference type="STRING" id="429701.A0A2G9G9I3"/>
<dbReference type="InterPro" id="IPR028457">
    <property type="entry name" value="ABI"/>
</dbReference>
<evidence type="ECO:0000313" key="5">
    <source>
        <dbReference type="Proteomes" id="UP000231279"/>
    </source>
</evidence>
<comment type="function">
    <text evidence="2">Involved in regulation of actin and microtubule organization. Part of a WAVE complex that activates the Arp2/3 complex.</text>
</comment>
<comment type="similarity">
    <text evidence="1">Belongs to the ABI family.</text>
</comment>
<keyword evidence="5" id="KW-1185">Reference proteome</keyword>
<reference evidence="5" key="1">
    <citation type="journal article" date="2018" name="Gigascience">
        <title>Genome assembly of the Pink Ipe (Handroanthus impetiginosus, Bignoniaceae), a highly valued, ecologically keystone Neotropical timber forest tree.</title>
        <authorList>
            <person name="Silva-Junior O.B."/>
            <person name="Grattapaglia D."/>
            <person name="Novaes E."/>
            <person name="Collevatti R.G."/>
        </authorList>
    </citation>
    <scope>NUCLEOTIDE SEQUENCE [LARGE SCALE GENOMIC DNA]</scope>
    <source>
        <strain evidence="5">cv. UFG-1</strain>
    </source>
</reference>
<evidence type="ECO:0000256" key="1">
    <source>
        <dbReference type="ARBA" id="ARBA00010020"/>
    </source>
</evidence>
<protein>
    <recommendedName>
        <fullName evidence="6">Protein ABIL2-like</fullName>
    </recommendedName>
</protein>
<dbReference type="PANTHER" id="PTHR10460">
    <property type="entry name" value="ABL INTERACTOR FAMILY MEMBER"/>
    <property type="match status" value="1"/>
</dbReference>
<gene>
    <name evidence="4" type="ORF">CDL12_25607</name>
</gene>
<dbReference type="Gene3D" id="6.10.140.1620">
    <property type="match status" value="1"/>
</dbReference>
<sequence>MGSHTEALFSVNTSQKASNYDEISMQQSLHFADGLKDLKNLREQLYSAAAYFESSYVKDDHKQLVMESSKDYIAKALVSTVDHLGSVADKLNKFLDEKANEFSNTKIRFSCIEQRLNAYQGFMDLRGVSQHSLMIEAPKHQKQYIIPGAVTFHFGKSNLMYKNCIPFPKCDMHQTYQDNPFAKAFQAPKLKSQKSLSRKGNSMISLSESSSIPLSFSFTRIVSNKEAGKHSISPLRFPLKRSGSVANRSVSPSPTDNKHRSPSEPRGATFVFRTPEKTNEEREIATYTKRSKHLFKSLLNVHRSRKNIPQTR</sequence>
<dbReference type="EMBL" id="NKXS01006185">
    <property type="protein sequence ID" value="PIN01882.1"/>
    <property type="molecule type" value="Genomic_DNA"/>
</dbReference>
<dbReference type="PANTHER" id="PTHR10460:SF34">
    <property type="entry name" value="PROTEIN ABIL2-LIKE"/>
    <property type="match status" value="1"/>
</dbReference>
<evidence type="ECO:0008006" key="6">
    <source>
        <dbReference type="Google" id="ProtNLM"/>
    </source>
</evidence>
<feature type="region of interest" description="Disordered" evidence="3">
    <location>
        <begin position="243"/>
        <end position="280"/>
    </location>
</feature>
<name>A0A2G9G9I3_9LAMI</name>
<feature type="compositionally biased region" description="Polar residues" evidence="3">
    <location>
        <begin position="244"/>
        <end position="255"/>
    </location>
</feature>
<evidence type="ECO:0000256" key="2">
    <source>
        <dbReference type="ARBA" id="ARBA00025223"/>
    </source>
</evidence>
<organism evidence="4 5">
    <name type="scientific">Handroanthus impetiginosus</name>
    <dbReference type="NCBI Taxonomy" id="429701"/>
    <lineage>
        <taxon>Eukaryota</taxon>
        <taxon>Viridiplantae</taxon>
        <taxon>Streptophyta</taxon>
        <taxon>Embryophyta</taxon>
        <taxon>Tracheophyta</taxon>
        <taxon>Spermatophyta</taxon>
        <taxon>Magnoliopsida</taxon>
        <taxon>eudicotyledons</taxon>
        <taxon>Gunneridae</taxon>
        <taxon>Pentapetalae</taxon>
        <taxon>asterids</taxon>
        <taxon>lamiids</taxon>
        <taxon>Lamiales</taxon>
        <taxon>Bignoniaceae</taxon>
        <taxon>Crescentiina</taxon>
        <taxon>Tabebuia alliance</taxon>
        <taxon>Handroanthus</taxon>
    </lineage>
</organism>
<dbReference type="Proteomes" id="UP000231279">
    <property type="component" value="Unassembled WGS sequence"/>
</dbReference>
<dbReference type="AlphaFoldDB" id="A0A2G9G9I3"/>
<dbReference type="OrthoDB" id="1927036at2759"/>